<reference evidence="1 2" key="1">
    <citation type="submission" date="2019-09" db="EMBL/GenBank/DDBJ databases">
        <authorList>
            <person name="Leyn A S."/>
        </authorList>
    </citation>
    <scope>NUCLEOTIDE SEQUENCE [LARGE SCALE GENOMIC DNA]</scope>
    <source>
        <strain evidence="1">AA231_1</strain>
    </source>
</reference>
<dbReference type="SUPFAM" id="SSF56112">
    <property type="entry name" value="Protein kinase-like (PK-like)"/>
    <property type="match status" value="1"/>
</dbReference>
<gene>
    <name evidence="1" type="ORF">AA23TX_01467</name>
</gene>
<dbReference type="AlphaFoldDB" id="A0A6I8LLK4"/>
<dbReference type="GO" id="GO:0019748">
    <property type="term" value="P:secondary metabolic process"/>
    <property type="evidence" value="ECO:0007669"/>
    <property type="project" value="InterPro"/>
</dbReference>
<protein>
    <recommendedName>
        <fullName evidence="3">Streptomycin 6-kinase</fullName>
    </recommendedName>
</protein>
<dbReference type="GO" id="GO:0016773">
    <property type="term" value="F:phosphotransferase activity, alcohol group as acceptor"/>
    <property type="evidence" value="ECO:0007669"/>
    <property type="project" value="InterPro"/>
</dbReference>
<dbReference type="InterPro" id="IPR006748">
    <property type="entry name" value="NH2Glyco/OHUrea_AB-resist_kin"/>
</dbReference>
<organism evidence="1 2">
    <name type="scientific">Amycolatopsis camponoti</name>
    <dbReference type="NCBI Taxonomy" id="2606593"/>
    <lineage>
        <taxon>Bacteria</taxon>
        <taxon>Bacillati</taxon>
        <taxon>Actinomycetota</taxon>
        <taxon>Actinomycetes</taxon>
        <taxon>Pseudonocardiales</taxon>
        <taxon>Pseudonocardiaceae</taxon>
        <taxon>Amycolatopsis</taxon>
    </lineage>
</organism>
<dbReference type="Gene3D" id="3.90.1200.10">
    <property type="match status" value="1"/>
</dbReference>
<evidence type="ECO:0000313" key="1">
    <source>
        <dbReference type="EMBL" id="VVJ16446.1"/>
    </source>
</evidence>
<evidence type="ECO:0000313" key="2">
    <source>
        <dbReference type="Proteomes" id="UP000399805"/>
    </source>
</evidence>
<accession>A0A6I8LLK4</accession>
<keyword evidence="2" id="KW-1185">Reference proteome</keyword>
<sequence>MLSVFAPSGRVPAVLAVDAEAGAMVLEEVRPGTEAGDLPAAKLPRQWGELLAALHAVEPPAHWPRDLRGRCDEAFLRIGRRLAEPAIRARIGPGTWQRAIRRCDALLDTQAEVVLLHGDLHLGNVLDGGPSRGLVAIDPKACVGDPCFDAVDFVLEGAGHEGVETRCHRVATACGLDGDRLFAWSRVIAPMFAIAHLSNGGPEPVIGELLAMSSNT</sequence>
<dbReference type="InterPro" id="IPR011009">
    <property type="entry name" value="Kinase-like_dom_sf"/>
</dbReference>
<evidence type="ECO:0008006" key="3">
    <source>
        <dbReference type="Google" id="ProtNLM"/>
    </source>
</evidence>
<dbReference type="EMBL" id="CABVGP010000001">
    <property type="protein sequence ID" value="VVJ16446.1"/>
    <property type="molecule type" value="Genomic_DNA"/>
</dbReference>
<dbReference type="Proteomes" id="UP000399805">
    <property type="component" value="Unassembled WGS sequence"/>
</dbReference>
<dbReference type="Pfam" id="PF04655">
    <property type="entry name" value="APH_6_hur"/>
    <property type="match status" value="1"/>
</dbReference>
<proteinExistence type="predicted"/>
<name>A0A6I8LLK4_9PSEU</name>